<dbReference type="GO" id="GO:0016755">
    <property type="term" value="F:aminoacyltransferase activity"/>
    <property type="evidence" value="ECO:0007669"/>
    <property type="project" value="InterPro"/>
</dbReference>
<dbReference type="Proteomes" id="UP000323521">
    <property type="component" value="Chromosome"/>
</dbReference>
<dbReference type="OrthoDB" id="5888723at2"/>
<dbReference type="InterPro" id="IPR032048">
    <property type="entry name" value="TGase_elicitor"/>
</dbReference>
<dbReference type="RefSeq" id="WP_148132992.1">
    <property type="nucleotide sequence ID" value="NZ_CP017634.1"/>
</dbReference>
<dbReference type="Pfam" id="PF16683">
    <property type="entry name" value="TGase_elicitor"/>
    <property type="match status" value="1"/>
</dbReference>
<dbReference type="AlphaFoldDB" id="A0A3G1KMZ9"/>
<accession>A0A3G1KMZ9</accession>
<organism evidence="1 2">
    <name type="scientific">Formimonas warabiya</name>
    <dbReference type="NCBI Taxonomy" id="1761012"/>
    <lineage>
        <taxon>Bacteria</taxon>
        <taxon>Bacillati</taxon>
        <taxon>Bacillota</taxon>
        <taxon>Clostridia</taxon>
        <taxon>Eubacteriales</taxon>
        <taxon>Peptococcaceae</taxon>
        <taxon>Candidatus Formimonas</taxon>
    </lineage>
</organism>
<proteinExistence type="predicted"/>
<sequence length="327" mass="38095">MRKLLLPLFLILLMVLISPMIFHRYTGQPASSSLVMPVFPETDLNGKILQGKSKIAPWSGWWWPFHVKMPPNLYNPKGPMDKYDQLSIARGQSNPGTMAWERENHYTDKNDEEWFGHCNGWAAAAVLEPKPENEKVISGVDFEVNDIMGLMSEWHWWDPAIAFYGSRYDKESDDINDIYPQEFHHVVIDFIGTREIPLIVDISGGEKEKDDPQVWNFPAFQYEFEYRPDDSDQEKNHVHCRLWYTDFANPESLRPKTFFIDYYYWIKGDKSNPTSGAWESAKDGGWGSHGDSRKNHPDFLWYPGMAKEHPVLKRDQYLEIAGQGENR</sequence>
<evidence type="ECO:0000313" key="1">
    <source>
        <dbReference type="EMBL" id="ATW23827.1"/>
    </source>
</evidence>
<gene>
    <name evidence="1" type="ORF">DCMF_02560</name>
</gene>
<dbReference type="EMBL" id="CP017634">
    <property type="protein sequence ID" value="ATW23827.1"/>
    <property type="molecule type" value="Genomic_DNA"/>
</dbReference>
<protein>
    <submittedName>
        <fullName evidence="1">Uncharacterized protein</fullName>
    </submittedName>
</protein>
<name>A0A3G1KMZ9_FORW1</name>
<keyword evidence="2" id="KW-1185">Reference proteome</keyword>
<evidence type="ECO:0000313" key="2">
    <source>
        <dbReference type="Proteomes" id="UP000323521"/>
    </source>
</evidence>
<dbReference type="KEGG" id="fwa:DCMF_02560"/>
<reference evidence="1 2" key="1">
    <citation type="submission" date="2016-10" db="EMBL/GenBank/DDBJ databases">
        <title>Complete Genome Sequence of Peptococcaceae strain DCMF.</title>
        <authorList>
            <person name="Edwards R.J."/>
            <person name="Holland S.I."/>
            <person name="Deshpande N.P."/>
            <person name="Wong Y.K."/>
            <person name="Ertan H."/>
            <person name="Manefield M."/>
            <person name="Russell T.L."/>
            <person name="Lee M.J."/>
        </authorList>
    </citation>
    <scope>NUCLEOTIDE SEQUENCE [LARGE SCALE GENOMIC DNA]</scope>
    <source>
        <strain evidence="1 2">DCMF</strain>
    </source>
</reference>